<dbReference type="Gene3D" id="3.10.20.90">
    <property type="entry name" value="Phosphatidylinositol 3-kinase Catalytic Subunit, Chain A, domain 1"/>
    <property type="match status" value="1"/>
</dbReference>
<organism evidence="2 3">
    <name type="scientific">Tilletiaria anomala (strain ATCC 24038 / CBS 436.72 / UBC 951)</name>
    <dbReference type="NCBI Taxonomy" id="1037660"/>
    <lineage>
        <taxon>Eukaryota</taxon>
        <taxon>Fungi</taxon>
        <taxon>Dikarya</taxon>
        <taxon>Basidiomycota</taxon>
        <taxon>Ustilaginomycotina</taxon>
        <taxon>Exobasidiomycetes</taxon>
        <taxon>Georgefischeriales</taxon>
        <taxon>Tilletiariaceae</taxon>
        <taxon>Tilletiaria</taxon>
    </lineage>
</organism>
<dbReference type="OMA" id="WTFPANI"/>
<dbReference type="PANTHER" id="PTHR13169">
    <property type="entry name" value="UBIQUITIN-LIKE PROTEIN 3 HCG-1 PROTEIN"/>
    <property type="match status" value="1"/>
</dbReference>
<dbReference type="InterPro" id="IPR029071">
    <property type="entry name" value="Ubiquitin-like_domsf"/>
</dbReference>
<accession>A0A066V671</accession>
<dbReference type="InterPro" id="IPR039540">
    <property type="entry name" value="UBL3-like_ubiquitin_dom"/>
</dbReference>
<dbReference type="InParanoid" id="A0A066V671"/>
<dbReference type="Proteomes" id="UP000027361">
    <property type="component" value="Unassembled WGS sequence"/>
</dbReference>
<dbReference type="SUPFAM" id="SSF54236">
    <property type="entry name" value="Ubiquitin-like"/>
    <property type="match status" value="1"/>
</dbReference>
<feature type="domain" description="UBL3-like ubiquitin" evidence="1">
    <location>
        <begin position="53"/>
        <end position="151"/>
    </location>
</feature>
<evidence type="ECO:0000259" key="1">
    <source>
        <dbReference type="Pfam" id="PF13881"/>
    </source>
</evidence>
<dbReference type="AlphaFoldDB" id="A0A066V671"/>
<dbReference type="EMBL" id="JMSN01000144">
    <property type="protein sequence ID" value="KDN37247.1"/>
    <property type="molecule type" value="Genomic_DNA"/>
</dbReference>
<gene>
    <name evidence="2" type="ORF">K437DRAFT_42539</name>
</gene>
<proteinExistence type="predicted"/>
<dbReference type="HOGENOM" id="CLU_1556352_0_0_1"/>
<evidence type="ECO:0000313" key="3">
    <source>
        <dbReference type="Proteomes" id="UP000027361"/>
    </source>
</evidence>
<dbReference type="STRING" id="1037660.A0A066V671"/>
<dbReference type="OrthoDB" id="1043111at2759"/>
<comment type="caution">
    <text evidence="2">The sequence shown here is derived from an EMBL/GenBank/DDBJ whole genome shotgun (WGS) entry which is preliminary data.</text>
</comment>
<sequence length="172" mass="18756">MMPSQQPHLQLQSQPQAEPLCQADVPDAQQKQQTERTLDLANPARIATLHTLLATSGQRHTWTFPANITVKAVKEIIFNEWRQEWPERPPHAASLRLLHLGHFLDDRVALDDVPNVATTLSSSPSTQVAATVVHLVIRPNWSNATDGADDESLLKSSAAGSSGVGGCRCIIC</sequence>
<dbReference type="GeneID" id="25267464"/>
<dbReference type="InterPro" id="IPR040015">
    <property type="entry name" value="UBL3-like"/>
</dbReference>
<dbReference type="Pfam" id="PF13881">
    <property type="entry name" value="Rad60-SLD_2"/>
    <property type="match status" value="1"/>
</dbReference>
<keyword evidence="3" id="KW-1185">Reference proteome</keyword>
<reference evidence="2 3" key="1">
    <citation type="submission" date="2014-05" db="EMBL/GenBank/DDBJ databases">
        <title>Draft genome sequence of a rare smut relative, Tilletiaria anomala UBC 951.</title>
        <authorList>
            <consortium name="DOE Joint Genome Institute"/>
            <person name="Toome M."/>
            <person name="Kuo A."/>
            <person name="Henrissat B."/>
            <person name="Lipzen A."/>
            <person name="Tritt A."/>
            <person name="Yoshinaga Y."/>
            <person name="Zane M."/>
            <person name="Barry K."/>
            <person name="Grigoriev I.V."/>
            <person name="Spatafora J.W."/>
            <person name="Aimea M.C."/>
        </authorList>
    </citation>
    <scope>NUCLEOTIDE SEQUENCE [LARGE SCALE GENOMIC DNA]</scope>
    <source>
        <strain evidence="2 3">UBC 951</strain>
    </source>
</reference>
<dbReference type="RefSeq" id="XP_013240312.1">
    <property type="nucleotide sequence ID" value="XM_013384858.1"/>
</dbReference>
<evidence type="ECO:0000313" key="2">
    <source>
        <dbReference type="EMBL" id="KDN37247.1"/>
    </source>
</evidence>
<protein>
    <recommendedName>
        <fullName evidence="1">UBL3-like ubiquitin domain-containing protein</fullName>
    </recommendedName>
</protein>
<dbReference type="PANTHER" id="PTHR13169:SF0">
    <property type="entry name" value="UBIQUITIN-LIKE PROTEIN 3"/>
    <property type="match status" value="1"/>
</dbReference>
<name>A0A066V671_TILAU</name>